<feature type="region of interest" description="Disordered" evidence="1">
    <location>
        <begin position="93"/>
        <end position="129"/>
    </location>
</feature>
<dbReference type="OrthoDB" id="3069879at2759"/>
<keyword evidence="3" id="KW-1185">Reference proteome</keyword>
<dbReference type="EMBL" id="ML210545">
    <property type="protein sequence ID" value="TFK17236.1"/>
    <property type="molecule type" value="Genomic_DNA"/>
</dbReference>
<accession>A0A5C3KAW6</accession>
<dbReference type="AlphaFoldDB" id="A0A5C3KAW6"/>
<reference evidence="2 3" key="1">
    <citation type="journal article" date="2019" name="Nat. Ecol. Evol.">
        <title>Megaphylogeny resolves global patterns of mushroom evolution.</title>
        <authorList>
            <person name="Varga T."/>
            <person name="Krizsan K."/>
            <person name="Foldi C."/>
            <person name="Dima B."/>
            <person name="Sanchez-Garcia M."/>
            <person name="Sanchez-Ramirez S."/>
            <person name="Szollosi G.J."/>
            <person name="Szarkandi J.G."/>
            <person name="Papp V."/>
            <person name="Albert L."/>
            <person name="Andreopoulos W."/>
            <person name="Angelini C."/>
            <person name="Antonin V."/>
            <person name="Barry K.W."/>
            <person name="Bougher N.L."/>
            <person name="Buchanan P."/>
            <person name="Buyck B."/>
            <person name="Bense V."/>
            <person name="Catcheside P."/>
            <person name="Chovatia M."/>
            <person name="Cooper J."/>
            <person name="Damon W."/>
            <person name="Desjardin D."/>
            <person name="Finy P."/>
            <person name="Geml J."/>
            <person name="Haridas S."/>
            <person name="Hughes K."/>
            <person name="Justo A."/>
            <person name="Karasinski D."/>
            <person name="Kautmanova I."/>
            <person name="Kiss B."/>
            <person name="Kocsube S."/>
            <person name="Kotiranta H."/>
            <person name="LaButti K.M."/>
            <person name="Lechner B.E."/>
            <person name="Liimatainen K."/>
            <person name="Lipzen A."/>
            <person name="Lukacs Z."/>
            <person name="Mihaltcheva S."/>
            <person name="Morgado L.N."/>
            <person name="Niskanen T."/>
            <person name="Noordeloos M.E."/>
            <person name="Ohm R.A."/>
            <person name="Ortiz-Santana B."/>
            <person name="Ovrebo C."/>
            <person name="Racz N."/>
            <person name="Riley R."/>
            <person name="Savchenko A."/>
            <person name="Shiryaev A."/>
            <person name="Soop K."/>
            <person name="Spirin V."/>
            <person name="Szebenyi C."/>
            <person name="Tomsovsky M."/>
            <person name="Tulloss R.E."/>
            <person name="Uehling J."/>
            <person name="Grigoriev I.V."/>
            <person name="Vagvolgyi C."/>
            <person name="Papp T."/>
            <person name="Martin F.M."/>
            <person name="Miettinen O."/>
            <person name="Hibbett D.S."/>
            <person name="Nagy L.G."/>
        </authorList>
    </citation>
    <scope>NUCLEOTIDE SEQUENCE [LARGE SCALE GENOMIC DNA]</scope>
    <source>
        <strain evidence="2 3">CBS 121175</strain>
    </source>
</reference>
<evidence type="ECO:0000313" key="3">
    <source>
        <dbReference type="Proteomes" id="UP000307440"/>
    </source>
</evidence>
<organism evidence="2 3">
    <name type="scientific">Coprinopsis marcescibilis</name>
    <name type="common">Agaric fungus</name>
    <name type="synonym">Psathyrella marcescibilis</name>
    <dbReference type="NCBI Taxonomy" id="230819"/>
    <lineage>
        <taxon>Eukaryota</taxon>
        <taxon>Fungi</taxon>
        <taxon>Dikarya</taxon>
        <taxon>Basidiomycota</taxon>
        <taxon>Agaricomycotina</taxon>
        <taxon>Agaricomycetes</taxon>
        <taxon>Agaricomycetidae</taxon>
        <taxon>Agaricales</taxon>
        <taxon>Agaricineae</taxon>
        <taxon>Psathyrellaceae</taxon>
        <taxon>Coprinopsis</taxon>
    </lineage>
</organism>
<gene>
    <name evidence="2" type="ORF">FA15DRAFT_711011</name>
</gene>
<evidence type="ECO:0000256" key="1">
    <source>
        <dbReference type="SAM" id="MobiDB-lite"/>
    </source>
</evidence>
<feature type="region of interest" description="Disordered" evidence="1">
    <location>
        <begin position="261"/>
        <end position="288"/>
    </location>
</feature>
<evidence type="ECO:0000313" key="2">
    <source>
        <dbReference type="EMBL" id="TFK17236.1"/>
    </source>
</evidence>
<proteinExistence type="predicted"/>
<sequence length="288" mass="32055">MFHRWKRCNRLLTCSLATNPKVFLFDNKFECWILQGNINKLYSSKEEITWGQDECTHSTAIILDESNIPASTPLSPSSLAALGAHHQHRLASGHSVASGSRRSAHSANSGISVPLTTNSSVPASDTSPVPATQQMCTHIISALQVTPLLADGLRHKGVDLEWSGVLHKRYPTLISEIIMELFLSKGHFHRYWNKLFSPLSHYPVLEAWFNHEPSALTPTSIKAWGSSKNKPKFADLEKCLMDLGATWVGTKFVPLHSNLDSSSSSSQSIHNTHYMSSNDKKKKKKKKK</sequence>
<protein>
    <submittedName>
        <fullName evidence="2">Uncharacterized protein</fullName>
    </submittedName>
</protein>
<name>A0A5C3KAW6_COPMA</name>
<feature type="compositionally biased region" description="Polar residues" evidence="1">
    <location>
        <begin position="95"/>
        <end position="129"/>
    </location>
</feature>
<dbReference type="Proteomes" id="UP000307440">
    <property type="component" value="Unassembled WGS sequence"/>
</dbReference>